<name>M8AZF0_AEGTA</name>
<dbReference type="PANTHER" id="PTHR48011:SF10">
    <property type="entry name" value="OS10G0130000 PROTEIN"/>
    <property type="match status" value="1"/>
</dbReference>
<dbReference type="GO" id="GO:0005524">
    <property type="term" value="F:ATP binding"/>
    <property type="evidence" value="ECO:0007669"/>
    <property type="project" value="InterPro"/>
</dbReference>
<dbReference type="EnsemblPlants" id="EMT09877">
    <property type="protein sequence ID" value="EMT09877"/>
    <property type="gene ID" value="F775_01440"/>
</dbReference>
<feature type="compositionally biased region" description="Acidic residues" evidence="1">
    <location>
        <begin position="364"/>
        <end position="376"/>
    </location>
</feature>
<dbReference type="FunFam" id="1.10.510.10:FF:000466">
    <property type="entry name" value="MAP kinase kinase kinase18"/>
    <property type="match status" value="1"/>
</dbReference>
<dbReference type="PROSITE" id="PS00108">
    <property type="entry name" value="PROTEIN_KINASE_ST"/>
    <property type="match status" value="1"/>
</dbReference>
<dbReference type="PANTHER" id="PTHR48011">
    <property type="entry name" value="CCR4-NOT TRANSCRIPTIONAL COMPLEX SUBUNIT CAF120-RELATED"/>
    <property type="match status" value="1"/>
</dbReference>
<protein>
    <submittedName>
        <fullName evidence="2">Mitogen-activated protein kinase kinase kinase 2</fullName>
    </submittedName>
</protein>
<dbReference type="GO" id="GO:0004672">
    <property type="term" value="F:protein kinase activity"/>
    <property type="evidence" value="ECO:0007669"/>
    <property type="project" value="InterPro"/>
</dbReference>
<dbReference type="GO" id="GO:0007165">
    <property type="term" value="P:signal transduction"/>
    <property type="evidence" value="ECO:0007669"/>
    <property type="project" value="TreeGrafter"/>
</dbReference>
<sequence length="412" mass="44319">MSMSYRHALPTLPPFTPHADCLPACMPASRYEYLPHQTDRRTTGWHSQHTNMNHTTDAGRKLAMAAPTNGGSGWTLLRPLCQGASGAAVSLAEDAASGELFVVKSAAAGDAAQLRREWGIMSGLSSPHVVKCLGFRSIGALDHLLLEFAPGGSLADVAAAARDDGGCHQRRGLEEGAVRAYAADVLRGLDYLHEKLMVHGDVKGRNVVVGADGRAKLADFGCARAVGDTKRPFGGTPRFMAPEVARGEEQGPPADVWALGCTVLEMATGGRVPWGDADDNVLAVLHRIGFTDALPEVPQWLSPEAKDFLGRCLRRRASDRATAAQLLEHPFVALATPIKKEEEAVKKRTWESPTSTLDAALWESDFEPDDDDDDVEGMSSNSPVGRIRELACTGLPLPDWEHEQGWIEVCSC</sequence>
<dbReference type="Gene3D" id="1.10.510.10">
    <property type="entry name" value="Transferase(Phosphotransferase) domain 1"/>
    <property type="match status" value="1"/>
</dbReference>
<feature type="region of interest" description="Disordered" evidence="1">
    <location>
        <begin position="359"/>
        <end position="382"/>
    </location>
</feature>
<proteinExistence type="predicted"/>
<dbReference type="CDD" id="cd06606">
    <property type="entry name" value="STKc_MAPKKK"/>
    <property type="match status" value="1"/>
</dbReference>
<dbReference type="InterPro" id="IPR052751">
    <property type="entry name" value="Plant_MAPKKK"/>
</dbReference>
<dbReference type="PROSITE" id="PS50011">
    <property type="entry name" value="PROTEIN_KINASE_DOM"/>
    <property type="match status" value="1"/>
</dbReference>
<dbReference type="InterPro" id="IPR000719">
    <property type="entry name" value="Prot_kinase_dom"/>
</dbReference>
<accession>M8AZF0</accession>
<dbReference type="SMART" id="SM00220">
    <property type="entry name" value="S_TKc"/>
    <property type="match status" value="1"/>
</dbReference>
<dbReference type="InterPro" id="IPR008271">
    <property type="entry name" value="Ser/Thr_kinase_AS"/>
</dbReference>
<dbReference type="SUPFAM" id="SSF56112">
    <property type="entry name" value="Protein kinase-like (PK-like)"/>
    <property type="match status" value="1"/>
</dbReference>
<dbReference type="Pfam" id="PF00069">
    <property type="entry name" value="Pkinase"/>
    <property type="match status" value="1"/>
</dbReference>
<evidence type="ECO:0000313" key="2">
    <source>
        <dbReference type="EnsemblPlants" id="EMT09877"/>
    </source>
</evidence>
<dbReference type="AlphaFoldDB" id="M8AZF0"/>
<dbReference type="InterPro" id="IPR011009">
    <property type="entry name" value="Kinase-like_dom_sf"/>
</dbReference>
<evidence type="ECO:0000256" key="1">
    <source>
        <dbReference type="SAM" id="MobiDB-lite"/>
    </source>
</evidence>
<organism evidence="2">
    <name type="scientific">Aegilops tauschii</name>
    <name type="common">Tausch's goatgrass</name>
    <name type="synonym">Aegilops squarrosa</name>
    <dbReference type="NCBI Taxonomy" id="37682"/>
    <lineage>
        <taxon>Eukaryota</taxon>
        <taxon>Viridiplantae</taxon>
        <taxon>Streptophyta</taxon>
        <taxon>Embryophyta</taxon>
        <taxon>Tracheophyta</taxon>
        <taxon>Spermatophyta</taxon>
        <taxon>Magnoliopsida</taxon>
        <taxon>Liliopsida</taxon>
        <taxon>Poales</taxon>
        <taxon>Poaceae</taxon>
        <taxon>BOP clade</taxon>
        <taxon>Pooideae</taxon>
        <taxon>Triticodae</taxon>
        <taxon>Triticeae</taxon>
        <taxon>Triticinae</taxon>
        <taxon>Aegilops</taxon>
    </lineage>
</organism>
<reference evidence="2" key="1">
    <citation type="submission" date="2015-06" db="UniProtKB">
        <authorList>
            <consortium name="EnsemblPlants"/>
        </authorList>
    </citation>
    <scope>IDENTIFICATION</scope>
</reference>